<reference evidence="1 2" key="1">
    <citation type="journal article" date="2018" name="Emerg. Microbes Infect.">
        <title>Genomic analysis of oral Campylobacter concisus strains identified a potential bacterial molecular marker associated with active Crohn's disease.</title>
        <authorList>
            <person name="Liu F."/>
            <person name="Ma R."/>
            <person name="Tay C.Y.A."/>
            <person name="Octavia S."/>
            <person name="Lan R."/>
            <person name="Chung H.K.L."/>
            <person name="Riordan S.M."/>
            <person name="Grimm M.C."/>
            <person name="Leong R.W."/>
            <person name="Tanaka M.M."/>
            <person name="Connor S."/>
            <person name="Zhang L."/>
        </authorList>
    </citation>
    <scope>NUCLEOTIDE SEQUENCE [LARGE SCALE GENOMIC DNA]</scope>
    <source>
        <strain evidence="1 2">P2CDO4</strain>
        <plasmid evidence="1">pICON</plasmid>
    </source>
</reference>
<proteinExistence type="predicted"/>
<sequence length="196" mass="22527">MANPSTAFGDYTFDFSNVKGATAEKKADWFKRLTEQLGGGEYDTIFFNNICEDTELLNSDEFSLSFSGTGNWNYDRNIGWYETEPEIKTIMLEMVGLKIEIEYIDHEVGCDFICKSSAKLEVKNDKVEIDIDCIEGHSFNYQAWSEFDIGSRDEYLDEIGFADYIYEADREEALNRWLEEGIGTEEEFKAYVGEVA</sequence>
<protein>
    <submittedName>
        <fullName evidence="1">Uncharacterized protein</fullName>
    </submittedName>
</protein>
<dbReference type="AlphaFoldDB" id="A0A2R4P2Y6"/>
<dbReference type="EMBL" id="CP021643">
    <property type="protein sequence ID" value="AVX45035.1"/>
    <property type="molecule type" value="Genomic_DNA"/>
</dbReference>
<accession>A0A2R4P2Y6</accession>
<dbReference type="Proteomes" id="UP000241854">
    <property type="component" value="Plasmid pICON"/>
</dbReference>
<organism evidence="1 2">
    <name type="scientific">Campylobacter concisus</name>
    <dbReference type="NCBI Taxonomy" id="199"/>
    <lineage>
        <taxon>Bacteria</taxon>
        <taxon>Pseudomonadati</taxon>
        <taxon>Campylobacterota</taxon>
        <taxon>Epsilonproteobacteria</taxon>
        <taxon>Campylobacterales</taxon>
        <taxon>Campylobacteraceae</taxon>
        <taxon>Campylobacter</taxon>
    </lineage>
</organism>
<dbReference type="RefSeq" id="WP_107917343.1">
    <property type="nucleotide sequence ID" value="NZ_CP021643.1"/>
</dbReference>
<name>A0A2R4P2Y6_9BACT</name>
<evidence type="ECO:0000313" key="2">
    <source>
        <dbReference type="Proteomes" id="UP000241854"/>
    </source>
</evidence>
<keyword evidence="1" id="KW-0614">Plasmid</keyword>
<geneLocation type="plasmid" evidence="2">
    <name>picon</name>
</geneLocation>
<gene>
    <name evidence="1" type="ORF">CCS77_2029</name>
</gene>
<evidence type="ECO:0000313" key="1">
    <source>
        <dbReference type="EMBL" id="AVX45035.1"/>
    </source>
</evidence>